<proteinExistence type="predicted"/>
<reference evidence="1 2" key="1">
    <citation type="journal article" date="2015" name="MBio">
        <title>Genome sequence of the Drosophila melanogaster male-killing Spiroplasma strain MSRO endosymbiont.</title>
        <authorList>
            <person name="Paredes J.C."/>
            <person name="Herren J.K."/>
            <person name="Schupfer F."/>
            <person name="Marin R."/>
            <person name="Claverol S."/>
            <person name="Kuo C.H."/>
            <person name="Lemaitre B."/>
            <person name="Beven L."/>
        </authorList>
    </citation>
    <scope>NUCLEOTIDE SEQUENCE [LARGE SCALE GENOMIC DNA]</scope>
    <source>
        <strain evidence="1 2">MSRO</strain>
    </source>
</reference>
<dbReference type="Proteomes" id="UP000031565">
    <property type="component" value="Unassembled WGS sequence"/>
</dbReference>
<protein>
    <submittedName>
        <fullName evidence="1">Uncharacterized protein</fullName>
    </submittedName>
</protein>
<dbReference type="EMBL" id="JTLV02000001">
    <property type="protein sequence ID" value="PQM31331.1"/>
    <property type="molecule type" value="Genomic_DNA"/>
</dbReference>
<accession>A0A2P6FCZ8</accession>
<comment type="caution">
    <text evidence="1">The sequence shown here is derived from an EMBL/GenBank/DDBJ whole genome shotgun (WGS) entry which is preliminary data.</text>
</comment>
<name>A0A2P6FCZ8_9MOLU</name>
<dbReference type="AlphaFoldDB" id="A0A2P6FCZ8"/>
<evidence type="ECO:0000313" key="2">
    <source>
        <dbReference type="Proteomes" id="UP000031565"/>
    </source>
</evidence>
<evidence type="ECO:0000313" key="1">
    <source>
        <dbReference type="EMBL" id="PQM31331.1"/>
    </source>
</evidence>
<keyword evidence="2" id="KW-1185">Reference proteome</keyword>
<organism evidence="1 2">
    <name type="scientific">Spiroplasma poulsonii</name>
    <dbReference type="NCBI Taxonomy" id="2138"/>
    <lineage>
        <taxon>Bacteria</taxon>
        <taxon>Bacillati</taxon>
        <taxon>Mycoplasmatota</taxon>
        <taxon>Mollicutes</taxon>
        <taxon>Entomoplasmatales</taxon>
        <taxon>Spiroplasmataceae</taxon>
        <taxon>Spiroplasma</taxon>
    </lineage>
</organism>
<sequence>MNLSTPGREDEAAMIAKSLGKSVEKHAKKKALQEQQTANGTVATTSGNVNVLLQTNGGVLQINGYYLIYLKTRNFFLL</sequence>
<dbReference type="RefSeq" id="WP_040093482.1">
    <property type="nucleotide sequence ID" value="NZ_CM020866.1"/>
</dbReference>
<gene>
    <name evidence="1" type="ORF">SMSRO_SF011480</name>
</gene>